<evidence type="ECO:0000313" key="5">
    <source>
        <dbReference type="Proteomes" id="UP001152797"/>
    </source>
</evidence>
<feature type="domain" description="Fe2OG dioxygenase" evidence="2">
    <location>
        <begin position="409"/>
        <end position="519"/>
    </location>
</feature>
<keyword evidence="5" id="KW-1185">Reference proteome</keyword>
<dbReference type="InterPro" id="IPR044861">
    <property type="entry name" value="IPNS-like_FE2OG_OXY"/>
</dbReference>
<name>A0A9P1FJB3_9DINO</name>
<dbReference type="PANTHER" id="PTHR47990">
    <property type="entry name" value="2-OXOGLUTARATE (2OG) AND FE(II)-DEPENDENT OXYGENASE SUPERFAMILY PROTEIN-RELATED"/>
    <property type="match status" value="1"/>
</dbReference>
<dbReference type="PROSITE" id="PS51471">
    <property type="entry name" value="FE2OG_OXY"/>
    <property type="match status" value="1"/>
</dbReference>
<accession>A0A9P1FJB3</accession>
<keyword evidence="1" id="KW-0175">Coiled coil</keyword>
<feature type="coiled-coil region" evidence="1">
    <location>
        <begin position="196"/>
        <end position="237"/>
    </location>
</feature>
<dbReference type="AlphaFoldDB" id="A0A9P1FJB3"/>
<dbReference type="InterPro" id="IPR050231">
    <property type="entry name" value="Iron_ascorbate_oxido_reductase"/>
</dbReference>
<protein>
    <submittedName>
        <fullName evidence="4">Flavonol synthase/flavanone 3-hydroxylase</fullName>
    </submittedName>
</protein>
<dbReference type="SUPFAM" id="SSF51197">
    <property type="entry name" value="Clavaminate synthase-like"/>
    <property type="match status" value="1"/>
</dbReference>
<evidence type="ECO:0000313" key="3">
    <source>
        <dbReference type="EMBL" id="CAI3978273.1"/>
    </source>
</evidence>
<organism evidence="3">
    <name type="scientific">Cladocopium goreaui</name>
    <dbReference type="NCBI Taxonomy" id="2562237"/>
    <lineage>
        <taxon>Eukaryota</taxon>
        <taxon>Sar</taxon>
        <taxon>Alveolata</taxon>
        <taxon>Dinophyceae</taxon>
        <taxon>Suessiales</taxon>
        <taxon>Symbiodiniaceae</taxon>
        <taxon>Cladocopium</taxon>
    </lineage>
</organism>
<dbReference type="Proteomes" id="UP001152797">
    <property type="component" value="Unassembled WGS sequence"/>
</dbReference>
<reference evidence="4 5" key="2">
    <citation type="submission" date="2024-05" db="EMBL/GenBank/DDBJ databases">
        <authorList>
            <person name="Chen Y."/>
            <person name="Shah S."/>
            <person name="Dougan E. K."/>
            <person name="Thang M."/>
            <person name="Chan C."/>
        </authorList>
    </citation>
    <scope>NUCLEOTIDE SEQUENCE [LARGE SCALE GENOMIC DNA]</scope>
</reference>
<comment type="caution">
    <text evidence="3">The sequence shown here is derived from an EMBL/GenBank/DDBJ whole genome shotgun (WGS) entry which is preliminary data.</text>
</comment>
<evidence type="ECO:0000259" key="2">
    <source>
        <dbReference type="PROSITE" id="PS51471"/>
    </source>
</evidence>
<gene>
    <name evidence="3" type="ORF">C1SCF055_LOCUS6339</name>
</gene>
<dbReference type="EMBL" id="CAMXCT020000400">
    <property type="protein sequence ID" value="CAL1131648.1"/>
    <property type="molecule type" value="Genomic_DNA"/>
</dbReference>
<reference evidence="3" key="1">
    <citation type="submission" date="2022-10" db="EMBL/GenBank/DDBJ databases">
        <authorList>
            <person name="Chen Y."/>
            <person name="Dougan E. K."/>
            <person name="Chan C."/>
            <person name="Rhodes N."/>
            <person name="Thang M."/>
        </authorList>
    </citation>
    <scope>NUCLEOTIDE SEQUENCE</scope>
</reference>
<dbReference type="EMBL" id="CAMXCT010000400">
    <property type="protein sequence ID" value="CAI3978273.1"/>
    <property type="molecule type" value="Genomic_DNA"/>
</dbReference>
<sequence length="571" mass="65438">MNAGETCVPSADDSRQDTAQESWYNSHSWVTWKEWEDKSTWKDDWQEPPNHTWEVFADLGLEHLLYDAKELRRVLSCGESKDLLEAAGFGDVFDHPSKKQELKLQLDLLKRVQELFRKHDVRAMIQEPDMLIGLAERCQDLQKSFEECGYPQGFLRHYSQLREAFRQLGLEDLLDNVQAMKHFLANHTKQEELVYLRAAASRVDEVEDQLKQRDEEVARVRQENQALRERLAAFEDVSQSIPPTPQQRWIQLPILELDGKDRGKVLESLRCWGAVHLAPGWDKANVRPNWLNWHTLMMEATRQRKKFLARECVQNKQLRFSLSEDLSRTMIGEAKSHQPDRRVSFGISDSAVQSPLVNWEDLQWAVDGFRNLKASLCEVVERELRDLCAQDGDRETLAVKIVQGWENWGKSNLRHCVYPENGTCSAHTDYGLVTLQYSTGPGLQILRDDTWLSLDSPRGCALLMAGDSLERLTNGMVKAVQHRVCMADEERSSTSFPEMKFDCRSLEGARQSHILFLAPSADTLVAPLQCQLRHDGTDLAAVRYGDWHRAKVNLAFGPCIAHAQRYSASGP</sequence>
<dbReference type="InterPro" id="IPR005123">
    <property type="entry name" value="Oxoglu/Fe-dep_dioxygenase_dom"/>
</dbReference>
<dbReference type="Pfam" id="PF03171">
    <property type="entry name" value="2OG-FeII_Oxy"/>
    <property type="match status" value="1"/>
</dbReference>
<evidence type="ECO:0000256" key="1">
    <source>
        <dbReference type="SAM" id="Coils"/>
    </source>
</evidence>
<dbReference type="InterPro" id="IPR027443">
    <property type="entry name" value="IPNS-like_sf"/>
</dbReference>
<dbReference type="EMBL" id="CAMXCT030000400">
    <property type="protein sequence ID" value="CAL4765585.1"/>
    <property type="molecule type" value="Genomic_DNA"/>
</dbReference>
<proteinExistence type="predicted"/>
<evidence type="ECO:0000313" key="4">
    <source>
        <dbReference type="EMBL" id="CAL4765585.1"/>
    </source>
</evidence>
<dbReference type="OrthoDB" id="288590at2759"/>
<dbReference type="Gene3D" id="2.60.120.330">
    <property type="entry name" value="B-lactam Antibiotic, Isopenicillin N Synthase, Chain"/>
    <property type="match status" value="1"/>
</dbReference>